<keyword evidence="1" id="KW-0805">Transcription regulation</keyword>
<evidence type="ECO:0000256" key="3">
    <source>
        <dbReference type="ARBA" id="ARBA00023163"/>
    </source>
</evidence>
<evidence type="ECO:0000313" key="6">
    <source>
        <dbReference type="Proteomes" id="UP000283063"/>
    </source>
</evidence>
<proteinExistence type="predicted"/>
<dbReference type="GO" id="GO:0003700">
    <property type="term" value="F:DNA-binding transcription factor activity"/>
    <property type="evidence" value="ECO:0007669"/>
    <property type="project" value="TreeGrafter"/>
</dbReference>
<keyword evidence="2 5" id="KW-0238">DNA-binding</keyword>
<evidence type="ECO:0000256" key="2">
    <source>
        <dbReference type="ARBA" id="ARBA00023125"/>
    </source>
</evidence>
<evidence type="ECO:0000259" key="4">
    <source>
        <dbReference type="PROSITE" id="PS50932"/>
    </source>
</evidence>
<dbReference type="Gene3D" id="1.10.260.40">
    <property type="entry name" value="lambda repressor-like DNA-binding domains"/>
    <property type="match status" value="1"/>
</dbReference>
<dbReference type="InterPro" id="IPR028082">
    <property type="entry name" value="Peripla_BP_I"/>
</dbReference>
<dbReference type="GO" id="GO:0000976">
    <property type="term" value="F:transcription cis-regulatory region binding"/>
    <property type="evidence" value="ECO:0007669"/>
    <property type="project" value="TreeGrafter"/>
</dbReference>
<dbReference type="SUPFAM" id="SSF53822">
    <property type="entry name" value="Periplasmic binding protein-like I"/>
    <property type="match status" value="1"/>
</dbReference>
<accession>A0A3T0N8P4</accession>
<dbReference type="CDD" id="cd01392">
    <property type="entry name" value="HTH_LacI"/>
    <property type="match status" value="1"/>
</dbReference>
<dbReference type="PROSITE" id="PS50932">
    <property type="entry name" value="HTH_LACI_2"/>
    <property type="match status" value="1"/>
</dbReference>
<dbReference type="SMART" id="SM00354">
    <property type="entry name" value="HTH_LACI"/>
    <property type="match status" value="1"/>
</dbReference>
<dbReference type="InterPro" id="IPR001761">
    <property type="entry name" value="Peripla_BP/Lac1_sug-bd_dom"/>
</dbReference>
<protein>
    <submittedName>
        <fullName evidence="5">LacI family DNA-binding transcriptional regulator</fullName>
    </submittedName>
</protein>
<name>A0A3T0N8P4_9RHOB</name>
<dbReference type="SUPFAM" id="SSF47413">
    <property type="entry name" value="lambda repressor-like DNA-binding domains"/>
    <property type="match status" value="1"/>
</dbReference>
<dbReference type="PANTHER" id="PTHR30146">
    <property type="entry name" value="LACI-RELATED TRANSCRIPTIONAL REPRESSOR"/>
    <property type="match status" value="1"/>
</dbReference>
<dbReference type="InterPro" id="IPR000843">
    <property type="entry name" value="HTH_LacI"/>
</dbReference>
<evidence type="ECO:0000313" key="5">
    <source>
        <dbReference type="EMBL" id="AZV80397.1"/>
    </source>
</evidence>
<dbReference type="OrthoDB" id="60111at2"/>
<organism evidence="5 6">
    <name type="scientific">Parasedimentitalea marina</name>
    <dbReference type="NCBI Taxonomy" id="2483033"/>
    <lineage>
        <taxon>Bacteria</taxon>
        <taxon>Pseudomonadati</taxon>
        <taxon>Pseudomonadota</taxon>
        <taxon>Alphaproteobacteria</taxon>
        <taxon>Rhodobacterales</taxon>
        <taxon>Paracoccaceae</taxon>
        <taxon>Parasedimentitalea</taxon>
    </lineage>
</organism>
<dbReference type="InterPro" id="IPR010982">
    <property type="entry name" value="Lambda_DNA-bd_dom_sf"/>
</dbReference>
<dbReference type="AlphaFoldDB" id="A0A3T0N8P4"/>
<keyword evidence="3" id="KW-0804">Transcription</keyword>
<evidence type="ECO:0000256" key="1">
    <source>
        <dbReference type="ARBA" id="ARBA00023015"/>
    </source>
</evidence>
<sequence length="350" mass="38574">MTKSDTDKPTQIRAGSARKPTLKTIAALSGMAVPTVSRALSNAPDISADTKAKIRKIADEIGYVPNRAGLRLRTGRTNVISLVMSTEHDMMNQTARLITSVGSGLRNTQYHLNVTPFFPRDDPMTPIRYIVENGSADAVILNQILPEDPRVAYLMDKQFPFATHGRSNWQDQHAYYDFDNEAFARLGIEEMVKRGRKNILMIAPPISHNYAQEMVRGGEAAAAKAGVKLCFSKRITSDSTNNQMREWVAEKVTADPLIDGFICGSVNATMSAVAGMETKGFEVGKDIDVVSKEAIPFLKFFRSEILVVLEDVTATGEYLARAAIQAVNEPAETPMQYLEIPSGFVSFDQY</sequence>
<keyword evidence="6" id="KW-1185">Reference proteome</keyword>
<dbReference type="Pfam" id="PF00532">
    <property type="entry name" value="Peripla_BP_1"/>
    <property type="match status" value="1"/>
</dbReference>
<dbReference type="CDD" id="cd20009">
    <property type="entry name" value="PBP1_RafR-like"/>
    <property type="match status" value="1"/>
</dbReference>
<reference evidence="5 6" key="1">
    <citation type="submission" date="2018-10" db="EMBL/GenBank/DDBJ databases">
        <title>Parasedimentitalea marina sp. nov., a psychrophilic bacterium isolated from deep seawater of the New Britain Trench.</title>
        <authorList>
            <person name="Cao J."/>
        </authorList>
    </citation>
    <scope>NUCLEOTIDE SEQUENCE [LARGE SCALE GENOMIC DNA]</scope>
    <source>
        <strain evidence="5 6">W43</strain>
    </source>
</reference>
<dbReference type="Gene3D" id="3.40.50.2300">
    <property type="match status" value="2"/>
</dbReference>
<dbReference type="KEGG" id="sedi:EBB79_09285"/>
<dbReference type="Pfam" id="PF00356">
    <property type="entry name" value="LacI"/>
    <property type="match status" value="1"/>
</dbReference>
<dbReference type="PANTHER" id="PTHR30146:SF109">
    <property type="entry name" value="HTH-TYPE TRANSCRIPTIONAL REGULATOR GALS"/>
    <property type="match status" value="1"/>
</dbReference>
<dbReference type="Proteomes" id="UP000283063">
    <property type="component" value="Chromosome"/>
</dbReference>
<gene>
    <name evidence="5" type="ORF">EBB79_09285</name>
</gene>
<dbReference type="EMBL" id="CP033219">
    <property type="protein sequence ID" value="AZV80397.1"/>
    <property type="molecule type" value="Genomic_DNA"/>
</dbReference>
<dbReference type="RefSeq" id="WP_127748621.1">
    <property type="nucleotide sequence ID" value="NZ_CP033219.1"/>
</dbReference>
<feature type="domain" description="HTH lacI-type" evidence="4">
    <location>
        <begin position="20"/>
        <end position="74"/>
    </location>
</feature>